<keyword evidence="2" id="KW-1185">Reference proteome</keyword>
<protein>
    <submittedName>
        <fullName evidence="1">Uncharacterized protein</fullName>
    </submittedName>
</protein>
<organism evidence="1 2">
    <name type="scientific">Diploptera punctata</name>
    <name type="common">Pacific beetle cockroach</name>
    <dbReference type="NCBI Taxonomy" id="6984"/>
    <lineage>
        <taxon>Eukaryota</taxon>
        <taxon>Metazoa</taxon>
        <taxon>Ecdysozoa</taxon>
        <taxon>Arthropoda</taxon>
        <taxon>Hexapoda</taxon>
        <taxon>Insecta</taxon>
        <taxon>Pterygota</taxon>
        <taxon>Neoptera</taxon>
        <taxon>Polyneoptera</taxon>
        <taxon>Dictyoptera</taxon>
        <taxon>Blattodea</taxon>
        <taxon>Blaberoidea</taxon>
        <taxon>Blaberidae</taxon>
        <taxon>Diplopterinae</taxon>
        <taxon>Diploptera</taxon>
    </lineage>
</organism>
<dbReference type="Proteomes" id="UP001233999">
    <property type="component" value="Unassembled WGS sequence"/>
</dbReference>
<evidence type="ECO:0000313" key="1">
    <source>
        <dbReference type="EMBL" id="KAJ9600472.1"/>
    </source>
</evidence>
<dbReference type="AlphaFoldDB" id="A0AAD8AJZ4"/>
<name>A0AAD8AJZ4_DIPPU</name>
<sequence length="153" mass="17511">SQKCRVPEQSGYFLVYNGTDPMRSLGRRPLVLRFITLGNNENVPLQILSVSKFLFALVSNITNLGNCYQLQFKNSLEVNYLANVVLFMKCSPYVLYLLLQCRVVGISSDMLFSQYLLLQCRVCNLVECSLSGQHILQHSRNKQFPLVTELLRI</sequence>
<reference evidence="1" key="2">
    <citation type="submission" date="2023-05" db="EMBL/GenBank/DDBJ databases">
        <authorList>
            <person name="Fouks B."/>
        </authorList>
    </citation>
    <scope>NUCLEOTIDE SEQUENCE</scope>
    <source>
        <strain evidence="1">Stay&amp;Tobe</strain>
        <tissue evidence="1">Testes</tissue>
    </source>
</reference>
<accession>A0AAD8AJZ4</accession>
<comment type="caution">
    <text evidence="1">The sequence shown here is derived from an EMBL/GenBank/DDBJ whole genome shotgun (WGS) entry which is preliminary data.</text>
</comment>
<reference evidence="1" key="1">
    <citation type="journal article" date="2023" name="IScience">
        <title>Live-bearing cockroach genome reveals convergent evolutionary mechanisms linked to viviparity in insects and beyond.</title>
        <authorList>
            <person name="Fouks B."/>
            <person name="Harrison M.C."/>
            <person name="Mikhailova A.A."/>
            <person name="Marchal E."/>
            <person name="English S."/>
            <person name="Carruthers M."/>
            <person name="Jennings E.C."/>
            <person name="Chiamaka E.L."/>
            <person name="Frigard R.A."/>
            <person name="Pippel M."/>
            <person name="Attardo G.M."/>
            <person name="Benoit J.B."/>
            <person name="Bornberg-Bauer E."/>
            <person name="Tobe S.S."/>
        </authorList>
    </citation>
    <scope>NUCLEOTIDE SEQUENCE</scope>
    <source>
        <strain evidence="1">Stay&amp;Tobe</strain>
    </source>
</reference>
<feature type="non-terminal residue" evidence="1">
    <location>
        <position position="153"/>
    </location>
</feature>
<evidence type="ECO:0000313" key="2">
    <source>
        <dbReference type="Proteomes" id="UP001233999"/>
    </source>
</evidence>
<gene>
    <name evidence="1" type="ORF">L9F63_009242</name>
</gene>
<feature type="non-terminal residue" evidence="1">
    <location>
        <position position="1"/>
    </location>
</feature>
<dbReference type="EMBL" id="JASPKZ010000419">
    <property type="protein sequence ID" value="KAJ9600472.1"/>
    <property type="molecule type" value="Genomic_DNA"/>
</dbReference>
<proteinExistence type="predicted"/>